<sequence length="267" mass="29274">MSSNFFIFRLALVVSMICLLILFSAADDGYCTTIAAKAVGRDEAHGCIEYWFNRYQSLIGAIATLAAAIVAYRAIRWQVNQGEISAAKRDDREAHAARAVLPLSLSAICEYAVECMQRLDGVKTIDTAMPPWPSYNVPVFPTAVILPLQDAVRSSDQLIAKEIADLIAISQIQLARMKGLVEVMDGSLSAPYRNLHIENGIYDAAVIHARASALFEYARGDFKGVGSTPGGLRSALIIAKVMIENHVYLERRIKELEEAEQNANSQP</sequence>
<feature type="coiled-coil region" evidence="1">
    <location>
        <begin position="239"/>
        <end position="266"/>
    </location>
</feature>
<reference evidence="3" key="1">
    <citation type="submission" date="2017-10" db="EMBL/GenBank/DDBJ databases">
        <authorList>
            <person name="Regsiter A."/>
            <person name="William W."/>
        </authorList>
    </citation>
    <scope>NUCLEOTIDE SEQUENCE [LARGE SCALE GENOMIC DNA]</scope>
</reference>
<dbReference type="EMBL" id="LT962688">
    <property type="protein sequence ID" value="SOR29829.1"/>
    <property type="molecule type" value="Genomic_DNA"/>
</dbReference>
<protein>
    <submittedName>
        <fullName evidence="2">Uncharacterized protein</fullName>
    </submittedName>
</protein>
<dbReference type="AlphaFoldDB" id="A0A2N9ARA0"/>
<evidence type="ECO:0000313" key="2">
    <source>
        <dbReference type="EMBL" id="SOR29829.1"/>
    </source>
</evidence>
<proteinExistence type="predicted"/>
<organism evidence="2 3">
    <name type="scientific">Methylorubrum extorquens</name>
    <name type="common">Methylobacterium dichloromethanicum</name>
    <name type="synonym">Methylobacterium extorquens</name>
    <dbReference type="NCBI Taxonomy" id="408"/>
    <lineage>
        <taxon>Bacteria</taxon>
        <taxon>Pseudomonadati</taxon>
        <taxon>Pseudomonadota</taxon>
        <taxon>Alphaproteobacteria</taxon>
        <taxon>Hyphomicrobiales</taxon>
        <taxon>Methylobacteriaceae</taxon>
        <taxon>Methylorubrum</taxon>
    </lineage>
</organism>
<evidence type="ECO:0000256" key="1">
    <source>
        <dbReference type="SAM" id="Coils"/>
    </source>
</evidence>
<gene>
    <name evidence="2" type="ORF">TK0001_3227</name>
</gene>
<name>A0A2N9ARA0_METEX</name>
<accession>A0A2N9ARA0</accession>
<keyword evidence="1" id="KW-0175">Coiled coil</keyword>
<dbReference type="Proteomes" id="UP000233769">
    <property type="component" value="Chromosome tk0001"/>
</dbReference>
<evidence type="ECO:0000313" key="3">
    <source>
        <dbReference type="Proteomes" id="UP000233769"/>
    </source>
</evidence>